<name>A0AAV4VN86_CAEEX</name>
<comment type="caution">
    <text evidence="1">The sequence shown here is derived from an EMBL/GenBank/DDBJ whole genome shotgun (WGS) entry which is preliminary data.</text>
</comment>
<organism evidence="1 2">
    <name type="scientific">Caerostris extrusa</name>
    <name type="common">Bark spider</name>
    <name type="synonym">Caerostris bankana</name>
    <dbReference type="NCBI Taxonomy" id="172846"/>
    <lineage>
        <taxon>Eukaryota</taxon>
        <taxon>Metazoa</taxon>
        <taxon>Ecdysozoa</taxon>
        <taxon>Arthropoda</taxon>
        <taxon>Chelicerata</taxon>
        <taxon>Arachnida</taxon>
        <taxon>Araneae</taxon>
        <taxon>Araneomorphae</taxon>
        <taxon>Entelegynae</taxon>
        <taxon>Araneoidea</taxon>
        <taxon>Araneidae</taxon>
        <taxon>Caerostris</taxon>
    </lineage>
</organism>
<evidence type="ECO:0000313" key="1">
    <source>
        <dbReference type="EMBL" id="GIY71792.1"/>
    </source>
</evidence>
<sequence length="75" mass="8786">MSFERPEKQNYFAQPAVQRPVWRVRHPIVVIKQLKTRGSGVQRLPGKEGGQFRFHFATKPSTDHPPAPYKCLYFF</sequence>
<dbReference type="Proteomes" id="UP001054945">
    <property type="component" value="Unassembled WGS sequence"/>
</dbReference>
<reference evidence="1 2" key="1">
    <citation type="submission" date="2021-06" db="EMBL/GenBank/DDBJ databases">
        <title>Caerostris extrusa draft genome.</title>
        <authorList>
            <person name="Kono N."/>
            <person name="Arakawa K."/>
        </authorList>
    </citation>
    <scope>NUCLEOTIDE SEQUENCE [LARGE SCALE GENOMIC DNA]</scope>
</reference>
<protein>
    <submittedName>
        <fullName evidence="1">Uncharacterized protein</fullName>
    </submittedName>
</protein>
<proteinExistence type="predicted"/>
<dbReference type="AlphaFoldDB" id="A0AAV4VN86"/>
<evidence type="ECO:0000313" key="2">
    <source>
        <dbReference type="Proteomes" id="UP001054945"/>
    </source>
</evidence>
<dbReference type="EMBL" id="BPLR01014860">
    <property type="protein sequence ID" value="GIY71792.1"/>
    <property type="molecule type" value="Genomic_DNA"/>
</dbReference>
<gene>
    <name evidence="1" type="ORF">CEXT_540441</name>
</gene>
<keyword evidence="2" id="KW-1185">Reference proteome</keyword>
<accession>A0AAV4VN86</accession>